<accession>A0A6A5BPN3</accession>
<feature type="compositionally biased region" description="Low complexity" evidence="1">
    <location>
        <begin position="42"/>
        <end position="65"/>
    </location>
</feature>
<evidence type="ECO:0000313" key="2">
    <source>
        <dbReference type="EMBL" id="KAF0976976.1"/>
    </source>
</evidence>
<reference evidence="2 3" key="1">
    <citation type="journal article" date="2019" name="Sci. Rep.">
        <title>Nanopore sequencing improves the draft genome of the human pathogenic amoeba Naegleria fowleri.</title>
        <authorList>
            <person name="Liechti N."/>
            <person name="Schurch N."/>
            <person name="Bruggmann R."/>
            <person name="Wittwer M."/>
        </authorList>
    </citation>
    <scope>NUCLEOTIDE SEQUENCE [LARGE SCALE GENOMIC DNA]</scope>
    <source>
        <strain evidence="2 3">ATCC 30894</strain>
    </source>
</reference>
<dbReference type="VEuPathDB" id="AmoebaDB:NF0097540"/>
<dbReference type="VEuPathDB" id="AmoebaDB:FDP41_004271"/>
<evidence type="ECO:0000256" key="1">
    <source>
        <dbReference type="SAM" id="MobiDB-lite"/>
    </source>
</evidence>
<dbReference type="Proteomes" id="UP000444721">
    <property type="component" value="Unassembled WGS sequence"/>
</dbReference>
<feature type="compositionally biased region" description="Low complexity" evidence="1">
    <location>
        <begin position="20"/>
        <end position="31"/>
    </location>
</feature>
<feature type="compositionally biased region" description="Pro residues" evidence="1">
    <location>
        <begin position="165"/>
        <end position="178"/>
    </location>
</feature>
<gene>
    <name evidence="2" type="ORF">FDP41_004271</name>
</gene>
<comment type="caution">
    <text evidence="2">The sequence shown here is derived from an EMBL/GenBank/DDBJ whole genome shotgun (WGS) entry which is preliminary data.</text>
</comment>
<evidence type="ECO:0000313" key="3">
    <source>
        <dbReference type="Proteomes" id="UP000444721"/>
    </source>
</evidence>
<sequence>MLKLSIINFVPNPPLPPLLPSLNSTTELTSPVPSLKREKTMSNLSNLSNLSSSSSSSTTTNKSSSRPTMVTFSTDITMPPTTQNHFMSSSSSSSLSSTSQRRSKSTTTTTTSSTNNLFDGSSDLSHLFNLKRPFKIRISKNSKGSIGLSLSEQQALLHYGFMVMQPPPSQPSSQPTPPKQRHSQNPTTTSNLNVSSRTTLRKSKIQKPSSIQLLGKSKSKCTRATVSSMCPPNMMMKQSQQHTQQYVFHHLQNVGVGSQHCPNQTVTSHFPNIVSTNTNMELSNKNEQFIPNFSQFCATTPTMSQEEETRVDNSSHCHPSSSQELRVKTSTIIPNITTTTRPTKKGRTSISIRELLN</sequence>
<dbReference type="RefSeq" id="XP_044561689.1">
    <property type="nucleotide sequence ID" value="XM_044707668.1"/>
</dbReference>
<feature type="region of interest" description="Disordered" evidence="1">
    <location>
        <begin position="13"/>
        <end position="122"/>
    </location>
</feature>
<dbReference type="OrthoDB" id="10667645at2759"/>
<protein>
    <submittedName>
        <fullName evidence="2">Uncharacterized protein</fullName>
    </submittedName>
</protein>
<dbReference type="GeneID" id="68111489"/>
<feature type="compositionally biased region" description="Polar residues" evidence="1">
    <location>
        <begin position="183"/>
        <end position="198"/>
    </location>
</feature>
<name>A0A6A5BPN3_NAEFO</name>
<keyword evidence="3" id="KW-1185">Reference proteome</keyword>
<dbReference type="AlphaFoldDB" id="A0A6A5BPN3"/>
<feature type="compositionally biased region" description="Low complexity" evidence="1">
    <location>
        <begin position="88"/>
        <end position="114"/>
    </location>
</feature>
<feature type="region of interest" description="Disordered" evidence="1">
    <location>
        <begin position="163"/>
        <end position="218"/>
    </location>
</feature>
<organism evidence="2 3">
    <name type="scientific">Naegleria fowleri</name>
    <name type="common">Brain eating amoeba</name>
    <dbReference type="NCBI Taxonomy" id="5763"/>
    <lineage>
        <taxon>Eukaryota</taxon>
        <taxon>Discoba</taxon>
        <taxon>Heterolobosea</taxon>
        <taxon>Tetramitia</taxon>
        <taxon>Eutetramitia</taxon>
        <taxon>Vahlkampfiidae</taxon>
        <taxon>Naegleria</taxon>
    </lineage>
</organism>
<dbReference type="EMBL" id="VFQX01000036">
    <property type="protein sequence ID" value="KAF0976976.1"/>
    <property type="molecule type" value="Genomic_DNA"/>
</dbReference>
<dbReference type="VEuPathDB" id="AmoebaDB:NfTy_067990"/>
<proteinExistence type="predicted"/>
<feature type="compositionally biased region" description="Polar residues" evidence="1">
    <location>
        <begin position="66"/>
        <end position="87"/>
    </location>
</feature>